<feature type="region of interest" description="Disordered" evidence="5">
    <location>
        <begin position="66"/>
        <end position="101"/>
    </location>
</feature>
<keyword evidence="6" id="KW-1185">Reference proteome</keyword>
<organism evidence="6 7">
    <name type="scientific">Petromyzon marinus</name>
    <name type="common">Sea lamprey</name>
    <dbReference type="NCBI Taxonomy" id="7757"/>
    <lineage>
        <taxon>Eukaryota</taxon>
        <taxon>Metazoa</taxon>
        <taxon>Chordata</taxon>
        <taxon>Craniata</taxon>
        <taxon>Vertebrata</taxon>
        <taxon>Cyclostomata</taxon>
        <taxon>Hyperoartia</taxon>
        <taxon>Petromyzontiformes</taxon>
        <taxon>Petromyzontidae</taxon>
        <taxon>Petromyzon</taxon>
    </lineage>
</organism>
<reference evidence="7" key="1">
    <citation type="submission" date="2025-08" db="UniProtKB">
        <authorList>
            <consortium name="RefSeq"/>
        </authorList>
    </citation>
    <scope>IDENTIFICATION</scope>
    <source>
        <tissue evidence="7">Sperm</tissue>
    </source>
</reference>
<evidence type="ECO:0000313" key="7">
    <source>
        <dbReference type="RefSeq" id="XP_032813794.1"/>
    </source>
</evidence>
<sequence>MSETESAASLPRGPWLCILTGASRGFGAAFAAVLSAEILGPGSLLLLSARSLGPLRLLAHRLLAQRHGGPPREPGGQGCVGGEPLEERGPQDEKGPQEEKGSLLVSCPGGCLRFLCVAANLECPEGLQAVEATLRTQDPGQYRRLLVLNNAGPPSGPPCAATSSSTWLPPLLLAGAALRWFQGPEESEGTGDTNTWTGDEGPSGRVAMVVNVSSLCALTPYPSWAPYCSSRAARDMLHVVLATEEPHVRVLNYAPGPMDTDMQAEACVRTGDAGLRGRLEKSRAGGALVDPRDSAHALLRLLRADSFRSGAHVDYYDVPGPRRGGDGAETAAHRGRDGGTPQGQ</sequence>
<evidence type="ECO:0000256" key="4">
    <source>
        <dbReference type="ARBA" id="ARBA00023002"/>
    </source>
</evidence>
<evidence type="ECO:0000313" key="6">
    <source>
        <dbReference type="Proteomes" id="UP001318040"/>
    </source>
</evidence>
<dbReference type="GO" id="GO:0004757">
    <property type="term" value="F:sepiapterin reductase (NADP+) activity"/>
    <property type="evidence" value="ECO:0007669"/>
    <property type="project" value="TreeGrafter"/>
</dbReference>
<evidence type="ECO:0000256" key="1">
    <source>
        <dbReference type="ARBA" id="ARBA00004496"/>
    </source>
</evidence>
<gene>
    <name evidence="7" type="primary">SPR</name>
</gene>
<accession>A0AAJ7TAF5</accession>
<dbReference type="Gene3D" id="3.40.50.720">
    <property type="entry name" value="NAD(P)-binding Rossmann-like Domain"/>
    <property type="match status" value="1"/>
</dbReference>
<evidence type="ECO:0000256" key="3">
    <source>
        <dbReference type="ARBA" id="ARBA00022857"/>
    </source>
</evidence>
<dbReference type="CTD" id="6697"/>
<dbReference type="AlphaFoldDB" id="A0AAJ7TAF5"/>
<evidence type="ECO:0000256" key="5">
    <source>
        <dbReference type="SAM" id="MobiDB-lite"/>
    </source>
</evidence>
<dbReference type="Proteomes" id="UP001318040">
    <property type="component" value="Chromosome 21"/>
</dbReference>
<dbReference type="RefSeq" id="XP_032813794.1">
    <property type="nucleotide sequence ID" value="XM_032957903.1"/>
</dbReference>
<feature type="compositionally biased region" description="Basic and acidic residues" evidence="5">
    <location>
        <begin position="85"/>
        <end position="101"/>
    </location>
</feature>
<feature type="compositionally biased region" description="Basic and acidic residues" evidence="5">
    <location>
        <begin position="323"/>
        <end position="337"/>
    </location>
</feature>
<name>A0AAJ7TAF5_PETMA</name>
<dbReference type="Pfam" id="PF00106">
    <property type="entry name" value="adh_short"/>
    <property type="match status" value="1"/>
</dbReference>
<dbReference type="GO" id="GO:0006729">
    <property type="term" value="P:tetrahydrobiopterin biosynthetic process"/>
    <property type="evidence" value="ECO:0007669"/>
    <property type="project" value="TreeGrafter"/>
</dbReference>
<keyword evidence="3" id="KW-0521">NADP</keyword>
<dbReference type="InterPro" id="IPR051721">
    <property type="entry name" value="Biopterin_syn/organic_redct"/>
</dbReference>
<dbReference type="KEGG" id="pmrn:116944342"/>
<proteinExistence type="predicted"/>
<feature type="region of interest" description="Disordered" evidence="5">
    <location>
        <begin position="313"/>
        <end position="344"/>
    </location>
</feature>
<dbReference type="PANTHER" id="PTHR44085">
    <property type="entry name" value="SEPIAPTERIN REDUCTASE"/>
    <property type="match status" value="1"/>
</dbReference>
<dbReference type="PRINTS" id="PR00081">
    <property type="entry name" value="GDHRDH"/>
</dbReference>
<protein>
    <submittedName>
        <fullName evidence="7">LOW QUALITY PROTEIN: sepiapterin reductase</fullName>
    </submittedName>
</protein>
<evidence type="ECO:0000256" key="2">
    <source>
        <dbReference type="ARBA" id="ARBA00022490"/>
    </source>
</evidence>
<dbReference type="InterPro" id="IPR036291">
    <property type="entry name" value="NAD(P)-bd_dom_sf"/>
</dbReference>
<comment type="subcellular location">
    <subcellularLocation>
        <location evidence="1">Cytoplasm</location>
    </subcellularLocation>
</comment>
<keyword evidence="2" id="KW-0963">Cytoplasm</keyword>
<dbReference type="InterPro" id="IPR002347">
    <property type="entry name" value="SDR_fam"/>
</dbReference>
<keyword evidence="4" id="KW-0560">Oxidoreductase</keyword>
<dbReference type="PANTHER" id="PTHR44085:SF2">
    <property type="entry name" value="SEPIAPTERIN REDUCTASE"/>
    <property type="match status" value="1"/>
</dbReference>
<dbReference type="GO" id="GO:0005737">
    <property type="term" value="C:cytoplasm"/>
    <property type="evidence" value="ECO:0007669"/>
    <property type="project" value="UniProtKB-SubCell"/>
</dbReference>
<dbReference type="SUPFAM" id="SSF51735">
    <property type="entry name" value="NAD(P)-binding Rossmann-fold domains"/>
    <property type="match status" value="1"/>
</dbReference>